<evidence type="ECO:0000256" key="4">
    <source>
        <dbReference type="ARBA" id="ARBA00023065"/>
    </source>
</evidence>
<evidence type="ECO:0000256" key="3">
    <source>
        <dbReference type="ARBA" id="ARBA00022781"/>
    </source>
</evidence>
<keyword evidence="2" id="KW-0813">Transport</keyword>
<evidence type="ECO:0008006" key="8">
    <source>
        <dbReference type="Google" id="ProtNLM"/>
    </source>
</evidence>
<comment type="subcellular location">
    <subcellularLocation>
        <location evidence="1">Membrane</location>
    </subcellularLocation>
</comment>
<evidence type="ECO:0000313" key="7">
    <source>
        <dbReference type="EMBL" id="SVC97323.1"/>
    </source>
</evidence>
<name>A0A382RI25_9ZZZZ</name>
<sequence length="142" mass="15778">MPVEASAKRYAQAIFQIASERNTLDEWVGDLTVVEKSLNNIQFLNLLDAPQIPGSEKIRVAKNVLEKTVKPLAVNLVSLLSTRNLVHLIPNILKEYTALLDTHRGIERAVVTTAVQIDTTHLTKINKILEKISGNQIDITSN</sequence>
<protein>
    <recommendedName>
        <fullName evidence="8">ATP synthase subunit delta</fullName>
    </recommendedName>
</protein>
<evidence type="ECO:0000256" key="5">
    <source>
        <dbReference type="ARBA" id="ARBA00023136"/>
    </source>
</evidence>
<dbReference type="PANTHER" id="PTHR11910">
    <property type="entry name" value="ATP SYNTHASE DELTA CHAIN"/>
    <property type="match status" value="1"/>
</dbReference>
<dbReference type="Gene3D" id="1.10.520.20">
    <property type="entry name" value="N-terminal domain of the delta subunit of the F1F0-ATP synthase"/>
    <property type="match status" value="1"/>
</dbReference>
<feature type="non-terminal residue" evidence="7">
    <location>
        <position position="142"/>
    </location>
</feature>
<keyword evidence="5" id="KW-0472">Membrane</keyword>
<proteinExistence type="predicted"/>
<dbReference type="InterPro" id="IPR026015">
    <property type="entry name" value="ATP_synth_OSCP/delta_N_sf"/>
</dbReference>
<keyword evidence="6" id="KW-0066">ATP synthesis</keyword>
<accession>A0A382RI25</accession>
<dbReference type="EMBL" id="UINC01121866">
    <property type="protein sequence ID" value="SVC97323.1"/>
    <property type="molecule type" value="Genomic_DNA"/>
</dbReference>
<dbReference type="GO" id="GO:0046933">
    <property type="term" value="F:proton-transporting ATP synthase activity, rotational mechanism"/>
    <property type="evidence" value="ECO:0007669"/>
    <property type="project" value="InterPro"/>
</dbReference>
<keyword evidence="3" id="KW-0375">Hydrogen ion transport</keyword>
<dbReference type="AlphaFoldDB" id="A0A382RI25"/>
<dbReference type="InterPro" id="IPR000711">
    <property type="entry name" value="ATPase_OSCP/dsu"/>
</dbReference>
<evidence type="ECO:0000256" key="2">
    <source>
        <dbReference type="ARBA" id="ARBA00022448"/>
    </source>
</evidence>
<reference evidence="7" key="1">
    <citation type="submission" date="2018-05" db="EMBL/GenBank/DDBJ databases">
        <authorList>
            <person name="Lanie J.A."/>
            <person name="Ng W.-L."/>
            <person name="Kazmierczak K.M."/>
            <person name="Andrzejewski T.M."/>
            <person name="Davidsen T.M."/>
            <person name="Wayne K.J."/>
            <person name="Tettelin H."/>
            <person name="Glass J.I."/>
            <person name="Rusch D."/>
            <person name="Podicherti R."/>
            <person name="Tsui H.-C.T."/>
            <person name="Winkler M.E."/>
        </authorList>
    </citation>
    <scope>NUCLEOTIDE SEQUENCE</scope>
</reference>
<dbReference type="PRINTS" id="PR00125">
    <property type="entry name" value="ATPASEDELTA"/>
</dbReference>
<dbReference type="Pfam" id="PF00213">
    <property type="entry name" value="OSCP"/>
    <property type="match status" value="1"/>
</dbReference>
<dbReference type="SUPFAM" id="SSF47928">
    <property type="entry name" value="N-terminal domain of the delta subunit of the F1F0-ATP synthase"/>
    <property type="match status" value="1"/>
</dbReference>
<organism evidence="7">
    <name type="scientific">marine metagenome</name>
    <dbReference type="NCBI Taxonomy" id="408172"/>
    <lineage>
        <taxon>unclassified sequences</taxon>
        <taxon>metagenomes</taxon>
        <taxon>ecological metagenomes</taxon>
    </lineage>
</organism>
<evidence type="ECO:0000256" key="1">
    <source>
        <dbReference type="ARBA" id="ARBA00004370"/>
    </source>
</evidence>
<evidence type="ECO:0000256" key="6">
    <source>
        <dbReference type="ARBA" id="ARBA00023310"/>
    </source>
</evidence>
<dbReference type="NCBIfam" id="TIGR01145">
    <property type="entry name" value="ATP_synt_delta"/>
    <property type="match status" value="1"/>
</dbReference>
<keyword evidence="4" id="KW-0406">Ion transport</keyword>
<dbReference type="GO" id="GO:0016020">
    <property type="term" value="C:membrane"/>
    <property type="evidence" value="ECO:0007669"/>
    <property type="project" value="UniProtKB-SubCell"/>
</dbReference>
<gene>
    <name evidence="7" type="ORF">METZ01_LOCUS350177</name>
</gene>